<keyword evidence="5" id="KW-0999">Mitochondrion inner membrane</keyword>
<feature type="compositionally biased region" description="Low complexity" evidence="6">
    <location>
        <begin position="61"/>
        <end position="72"/>
    </location>
</feature>
<dbReference type="STRING" id="1569628.A0A316UPA5"/>
<dbReference type="OrthoDB" id="10040024at2759"/>
<feature type="region of interest" description="Disordered" evidence="6">
    <location>
        <begin position="270"/>
        <end position="300"/>
    </location>
</feature>
<dbReference type="Pfam" id="PF02104">
    <property type="entry name" value="SURF1"/>
    <property type="match status" value="1"/>
</dbReference>
<proteinExistence type="inferred from homology"/>
<evidence type="ECO:0000256" key="4">
    <source>
        <dbReference type="ARBA" id="ARBA00023136"/>
    </source>
</evidence>
<feature type="compositionally biased region" description="Polar residues" evidence="6">
    <location>
        <begin position="44"/>
        <end position="54"/>
    </location>
</feature>
<dbReference type="AlphaFoldDB" id="A0A316UPA5"/>
<reference evidence="7 8" key="1">
    <citation type="journal article" date="2018" name="Mol. Biol. Evol.">
        <title>Broad Genomic Sampling Reveals a Smut Pathogenic Ancestry of the Fungal Clade Ustilaginomycotina.</title>
        <authorList>
            <person name="Kijpornyongpan T."/>
            <person name="Mondo S.J."/>
            <person name="Barry K."/>
            <person name="Sandor L."/>
            <person name="Lee J."/>
            <person name="Lipzen A."/>
            <person name="Pangilinan J."/>
            <person name="LaButti K."/>
            <person name="Hainaut M."/>
            <person name="Henrissat B."/>
            <person name="Grigoriev I.V."/>
            <person name="Spatafora J.W."/>
            <person name="Aime M.C."/>
        </authorList>
    </citation>
    <scope>NUCLEOTIDE SEQUENCE [LARGE SCALE GENOMIC DNA]</scope>
    <source>
        <strain evidence="7 8">MCA 5214</strain>
    </source>
</reference>
<comment type="caution">
    <text evidence="5">Lacks conserved residue(s) required for the propagation of feature annotation.</text>
</comment>
<keyword evidence="2 5" id="KW-0812">Transmembrane</keyword>
<evidence type="ECO:0000256" key="6">
    <source>
        <dbReference type="SAM" id="MobiDB-lite"/>
    </source>
</evidence>
<sequence length="390" mass="42603">MNNAPRGLVSALASTSRVNQVASRHLLRPSAALPALSAPPRLCSPTTSRFLSTSPPRPQPSSASGSTSSSTSPDEFESLHSSRYRGQGAKPDRPPWYRSPTLLLLGFMPIFTFGLGVWQIKRLGWKLNLIEELEWKLKKEPIGLPKNINLSVLPSFDFRLVSLSGHFDHSRVMFLGPRVREGTIGYHVVVPFMRDGGGDEVMVDRGFVSEKSLIGEGSQRRLKKDESVAPTGHVTLTALLPRISPPNYFTPPNEPQNNRWFHADPEAMAQWASTSPRGAAQLSSGEHNDDDGEDSYTPSAGVASSVKKMLGVQSGDSSSTTSSGEHRVLPVFLEEIFEGYDGGIRVEKGIPVGRAATIELRNQHAVYAATWFSLSAAMAGMFALLVRRRR</sequence>
<evidence type="ECO:0000313" key="8">
    <source>
        <dbReference type="Proteomes" id="UP000245884"/>
    </source>
</evidence>
<dbReference type="GO" id="GO:0033617">
    <property type="term" value="P:mitochondrial respiratory chain complex IV assembly"/>
    <property type="evidence" value="ECO:0007669"/>
    <property type="project" value="TreeGrafter"/>
</dbReference>
<feature type="transmembrane region" description="Helical" evidence="5">
    <location>
        <begin position="365"/>
        <end position="386"/>
    </location>
</feature>
<evidence type="ECO:0000256" key="5">
    <source>
        <dbReference type="RuleBase" id="RU363076"/>
    </source>
</evidence>
<keyword evidence="5" id="KW-0496">Mitochondrion</keyword>
<comment type="similarity">
    <text evidence="5">Belongs to the SURF1 family.</text>
</comment>
<comment type="subcellular location">
    <subcellularLocation>
        <location evidence="1">Membrane</location>
    </subcellularLocation>
    <subcellularLocation>
        <location evidence="5">Mitochondrion inner membrane</location>
        <topology evidence="5">Multi-pass membrane protein</topology>
    </subcellularLocation>
</comment>
<name>A0A316UPA5_9BASI</name>
<dbReference type="PANTHER" id="PTHR23427:SF2">
    <property type="entry name" value="SURFEIT LOCUS PROTEIN 1"/>
    <property type="match status" value="1"/>
</dbReference>
<evidence type="ECO:0000256" key="3">
    <source>
        <dbReference type="ARBA" id="ARBA00022989"/>
    </source>
</evidence>
<feature type="compositionally biased region" description="Polar residues" evidence="6">
    <location>
        <begin position="271"/>
        <end position="285"/>
    </location>
</feature>
<dbReference type="Proteomes" id="UP000245884">
    <property type="component" value="Unassembled WGS sequence"/>
</dbReference>
<evidence type="ECO:0000313" key="7">
    <source>
        <dbReference type="EMBL" id="PWN27132.1"/>
    </source>
</evidence>
<dbReference type="PROSITE" id="PS50895">
    <property type="entry name" value="SURF1"/>
    <property type="match status" value="1"/>
</dbReference>
<feature type="region of interest" description="Disordered" evidence="6">
    <location>
        <begin position="36"/>
        <end position="92"/>
    </location>
</feature>
<organism evidence="7 8">
    <name type="scientific">Jaminaea rosea</name>
    <dbReference type="NCBI Taxonomy" id="1569628"/>
    <lineage>
        <taxon>Eukaryota</taxon>
        <taxon>Fungi</taxon>
        <taxon>Dikarya</taxon>
        <taxon>Basidiomycota</taxon>
        <taxon>Ustilaginomycotina</taxon>
        <taxon>Exobasidiomycetes</taxon>
        <taxon>Microstromatales</taxon>
        <taxon>Microstromatales incertae sedis</taxon>
        <taxon>Jaminaea</taxon>
    </lineage>
</organism>
<dbReference type="RefSeq" id="XP_025361744.1">
    <property type="nucleotide sequence ID" value="XM_025506350.1"/>
</dbReference>
<accession>A0A316UPA5</accession>
<dbReference type="GeneID" id="37028173"/>
<dbReference type="InterPro" id="IPR045214">
    <property type="entry name" value="Surf1/Surf4"/>
</dbReference>
<dbReference type="PANTHER" id="PTHR23427">
    <property type="entry name" value="SURFEIT LOCUS PROTEIN"/>
    <property type="match status" value="1"/>
</dbReference>
<keyword evidence="4 5" id="KW-0472">Membrane</keyword>
<gene>
    <name evidence="7" type="ORF">BDZ90DRAFT_232691</name>
</gene>
<dbReference type="GO" id="GO:0005743">
    <property type="term" value="C:mitochondrial inner membrane"/>
    <property type="evidence" value="ECO:0007669"/>
    <property type="project" value="UniProtKB-SubCell"/>
</dbReference>
<dbReference type="EMBL" id="KZ819669">
    <property type="protein sequence ID" value="PWN27132.1"/>
    <property type="molecule type" value="Genomic_DNA"/>
</dbReference>
<keyword evidence="8" id="KW-1185">Reference proteome</keyword>
<evidence type="ECO:0000256" key="1">
    <source>
        <dbReference type="ARBA" id="ARBA00004370"/>
    </source>
</evidence>
<keyword evidence="3 5" id="KW-1133">Transmembrane helix</keyword>
<comment type="function">
    <text evidence="5">Probably involved in the biogenesis of the COX complex.</text>
</comment>
<protein>
    <recommendedName>
        <fullName evidence="5">SURF1-like protein</fullName>
    </recommendedName>
</protein>
<evidence type="ECO:0000256" key="2">
    <source>
        <dbReference type="ARBA" id="ARBA00022692"/>
    </source>
</evidence>
<dbReference type="CDD" id="cd06662">
    <property type="entry name" value="SURF1"/>
    <property type="match status" value="1"/>
</dbReference>
<dbReference type="InterPro" id="IPR002994">
    <property type="entry name" value="Surf1/Shy1"/>
</dbReference>